<gene>
    <name evidence="1" type="primary">C17orf86</name>
</gene>
<dbReference type="AlphaFoldDB" id="D5G3L9"/>
<organism evidence="1">
    <name type="scientific">Homo sapiens</name>
    <name type="common">Human</name>
    <dbReference type="NCBI Taxonomy" id="9606"/>
    <lineage>
        <taxon>Eukaryota</taxon>
        <taxon>Metazoa</taxon>
        <taxon>Chordata</taxon>
        <taxon>Craniata</taxon>
        <taxon>Vertebrata</taxon>
        <taxon>Euteleostomi</taxon>
        <taxon>Mammalia</taxon>
        <taxon>Eutheria</taxon>
        <taxon>Euarchontoglires</taxon>
        <taxon>Primates</taxon>
        <taxon>Haplorrhini</taxon>
        <taxon>Catarrhini</taxon>
        <taxon>Hominidae</taxon>
        <taxon>Homo</taxon>
    </lineage>
</organism>
<evidence type="ECO:0000313" key="1">
    <source>
        <dbReference type="EMBL" id="CAY10348.1"/>
    </source>
</evidence>
<accession>D5G3L9</accession>
<dbReference type="EMBL" id="FN357114">
    <property type="protein sequence ID" value="CAY10348.1"/>
    <property type="molecule type" value="mRNA"/>
</dbReference>
<proteinExistence type="evidence at transcript level"/>
<evidence type="ECO:0000313" key="2">
    <source>
        <dbReference type="EMBL" id="CAY10355.1"/>
    </source>
</evidence>
<reference evidence="1" key="2">
    <citation type="submission" date="2010-04" db="EMBL/GenBank/DDBJ databases">
        <title>Transcript variants of putative gene bx648413 (C17orf86).</title>
        <authorList>
            <person name="Matthes F."/>
            <person name="Hansmann I."/>
            <person name="Schlote D."/>
        </authorList>
    </citation>
    <scope>NUCLEOTIDE SEQUENCE</scope>
    <source>
        <tissue evidence="1">Testis</tissue>
        <tissue evidence="2">Whole foetus</tissue>
    </source>
</reference>
<name>D5G3L9_HUMAN</name>
<dbReference type="EMBL" id="FN357121">
    <property type="protein sequence ID" value="CAY10355.1"/>
    <property type="molecule type" value="mRNA"/>
</dbReference>
<protein>
    <submittedName>
        <fullName evidence="1">Uncharacterized protein C17orf86</fullName>
    </submittedName>
</protein>
<dbReference type="EMBL" id="FN357125">
    <property type="protein sequence ID" value="CAY10359.1"/>
    <property type="molecule type" value="mRNA"/>
</dbReference>
<reference evidence="1" key="1">
    <citation type="submission" date="2009-02" db="EMBL/GenBank/DDBJ databases">
        <authorList>
            <person name="Matthes F.M."/>
        </authorList>
    </citation>
    <scope>NUCLEOTIDE SEQUENCE</scope>
    <source>
        <tissue evidence="1">Testis</tissue>
        <tissue evidence="2">Whole foetus</tissue>
    </source>
</reference>
<sequence>MRNIPRRLAENMQQPLFSSCPSLMRAFEVTSAGHPGQFLEDLCV</sequence>